<feature type="signal peptide" evidence="1">
    <location>
        <begin position="1"/>
        <end position="22"/>
    </location>
</feature>
<dbReference type="AlphaFoldDB" id="A0A653CRQ2"/>
<gene>
    <name evidence="2" type="ORF">CALMAC_LOCUS11207</name>
</gene>
<protein>
    <submittedName>
        <fullName evidence="2">Uncharacterized protein</fullName>
    </submittedName>
</protein>
<accession>A0A653CRQ2</accession>
<dbReference type="EMBL" id="CAACVG010008599">
    <property type="protein sequence ID" value="VEN50432.1"/>
    <property type="molecule type" value="Genomic_DNA"/>
</dbReference>
<name>A0A653CRQ2_CALMS</name>
<proteinExistence type="predicted"/>
<dbReference type="Proteomes" id="UP000410492">
    <property type="component" value="Unassembled WGS sequence"/>
</dbReference>
<organism evidence="2 3">
    <name type="scientific">Callosobruchus maculatus</name>
    <name type="common">Southern cowpea weevil</name>
    <name type="synonym">Pulse bruchid</name>
    <dbReference type="NCBI Taxonomy" id="64391"/>
    <lineage>
        <taxon>Eukaryota</taxon>
        <taxon>Metazoa</taxon>
        <taxon>Ecdysozoa</taxon>
        <taxon>Arthropoda</taxon>
        <taxon>Hexapoda</taxon>
        <taxon>Insecta</taxon>
        <taxon>Pterygota</taxon>
        <taxon>Neoptera</taxon>
        <taxon>Endopterygota</taxon>
        <taxon>Coleoptera</taxon>
        <taxon>Polyphaga</taxon>
        <taxon>Cucujiformia</taxon>
        <taxon>Chrysomeloidea</taxon>
        <taxon>Chrysomelidae</taxon>
        <taxon>Bruchinae</taxon>
        <taxon>Bruchini</taxon>
        <taxon>Callosobruchus</taxon>
    </lineage>
</organism>
<evidence type="ECO:0000313" key="2">
    <source>
        <dbReference type="EMBL" id="VEN50432.1"/>
    </source>
</evidence>
<keyword evidence="3" id="KW-1185">Reference proteome</keyword>
<sequence length="66" mass="7239">MLLQLLLDLELLLLDELLVVEGIYIIIIDYVAAGVDVGNNGRYDTSNGGYVTTKNSGPQHIIYNTT</sequence>
<keyword evidence="1" id="KW-0732">Signal</keyword>
<reference evidence="2 3" key="1">
    <citation type="submission" date="2019-01" db="EMBL/GenBank/DDBJ databases">
        <authorList>
            <person name="Sayadi A."/>
        </authorList>
    </citation>
    <scope>NUCLEOTIDE SEQUENCE [LARGE SCALE GENOMIC DNA]</scope>
</reference>
<feature type="non-terminal residue" evidence="2">
    <location>
        <position position="66"/>
    </location>
</feature>
<evidence type="ECO:0000256" key="1">
    <source>
        <dbReference type="SAM" id="SignalP"/>
    </source>
</evidence>
<feature type="chain" id="PRO_5025043487" evidence="1">
    <location>
        <begin position="23"/>
        <end position="66"/>
    </location>
</feature>
<evidence type="ECO:0000313" key="3">
    <source>
        <dbReference type="Proteomes" id="UP000410492"/>
    </source>
</evidence>